<name>A0A1M6GCU8_9FIRM</name>
<dbReference type="Proteomes" id="UP000191240">
    <property type="component" value="Unassembled WGS sequence"/>
</dbReference>
<keyword evidence="2 5" id="KW-0238">DNA-binding</keyword>
<evidence type="ECO:0000313" key="6">
    <source>
        <dbReference type="Proteomes" id="UP000191240"/>
    </source>
</evidence>
<proteinExistence type="predicted"/>
<dbReference type="Gene3D" id="1.10.10.10">
    <property type="entry name" value="Winged helix-like DNA-binding domain superfamily/Winged helix DNA-binding domain"/>
    <property type="match status" value="1"/>
</dbReference>
<evidence type="ECO:0000256" key="1">
    <source>
        <dbReference type="ARBA" id="ARBA00023015"/>
    </source>
</evidence>
<dbReference type="SMART" id="SM00347">
    <property type="entry name" value="HTH_MARR"/>
    <property type="match status" value="1"/>
</dbReference>
<gene>
    <name evidence="5" type="ORF">SAMN02745671_02607</name>
</gene>
<evidence type="ECO:0000256" key="2">
    <source>
        <dbReference type="ARBA" id="ARBA00023125"/>
    </source>
</evidence>
<sequence length="152" mass="17585">METKISVTQSIEMTMSALVMYWKRYFEQSMKEYSIRTVTMGAVLYSSFLHEGLVQDDIGKRLNMDKAYVTRELNSLARLGYIVREKDVVDHRKNHIMVTPAGKKAAMAIDKCRKNWIEAEFTGIDEKEREVFLGILSKMVGNLKEHLFPDAE</sequence>
<dbReference type="GO" id="GO:0003700">
    <property type="term" value="F:DNA-binding transcription factor activity"/>
    <property type="evidence" value="ECO:0007669"/>
    <property type="project" value="InterPro"/>
</dbReference>
<dbReference type="GO" id="GO:0003677">
    <property type="term" value="F:DNA binding"/>
    <property type="evidence" value="ECO:0007669"/>
    <property type="project" value="UniProtKB-KW"/>
</dbReference>
<dbReference type="RefSeq" id="WP_052211668.1">
    <property type="nucleotide sequence ID" value="NZ_FQYW01000029.1"/>
</dbReference>
<dbReference type="PRINTS" id="PR00598">
    <property type="entry name" value="HTHMARR"/>
</dbReference>
<evidence type="ECO:0000313" key="5">
    <source>
        <dbReference type="EMBL" id="SHJ07754.1"/>
    </source>
</evidence>
<dbReference type="InterPro" id="IPR036388">
    <property type="entry name" value="WH-like_DNA-bd_sf"/>
</dbReference>
<protein>
    <submittedName>
        <fullName evidence="5">DNA-binding transcriptional regulator, MarR family</fullName>
    </submittedName>
</protein>
<dbReference type="InterPro" id="IPR000835">
    <property type="entry name" value="HTH_MarR-typ"/>
</dbReference>
<evidence type="ECO:0000256" key="3">
    <source>
        <dbReference type="ARBA" id="ARBA00023163"/>
    </source>
</evidence>
<dbReference type="PROSITE" id="PS50995">
    <property type="entry name" value="HTH_MARR_2"/>
    <property type="match status" value="1"/>
</dbReference>
<keyword evidence="3" id="KW-0804">Transcription</keyword>
<accession>A0A1M6GCU8</accession>
<feature type="domain" description="HTH marR-type" evidence="4">
    <location>
        <begin position="4"/>
        <end position="141"/>
    </location>
</feature>
<dbReference type="SUPFAM" id="SSF46785">
    <property type="entry name" value="Winged helix' DNA-binding domain"/>
    <property type="match status" value="1"/>
</dbReference>
<dbReference type="InterPro" id="IPR036390">
    <property type="entry name" value="WH_DNA-bd_sf"/>
</dbReference>
<keyword evidence="1" id="KW-0805">Transcription regulation</keyword>
<dbReference type="PANTHER" id="PTHR42756">
    <property type="entry name" value="TRANSCRIPTIONAL REGULATOR, MARR"/>
    <property type="match status" value="1"/>
</dbReference>
<dbReference type="PANTHER" id="PTHR42756:SF1">
    <property type="entry name" value="TRANSCRIPTIONAL REPRESSOR OF EMRAB OPERON"/>
    <property type="match status" value="1"/>
</dbReference>
<dbReference type="EMBL" id="FQYW01000029">
    <property type="protein sequence ID" value="SHJ07754.1"/>
    <property type="molecule type" value="Genomic_DNA"/>
</dbReference>
<evidence type="ECO:0000259" key="4">
    <source>
        <dbReference type="PROSITE" id="PS50995"/>
    </source>
</evidence>
<dbReference type="OrthoDB" id="6462103at2"/>
<dbReference type="AlphaFoldDB" id="A0A1M6GCU8"/>
<reference evidence="5 6" key="1">
    <citation type="submission" date="2016-11" db="EMBL/GenBank/DDBJ databases">
        <authorList>
            <person name="Jaros S."/>
            <person name="Januszkiewicz K."/>
            <person name="Wedrychowicz H."/>
        </authorList>
    </citation>
    <scope>NUCLEOTIDE SEQUENCE [LARGE SCALE GENOMIC DNA]</scope>
    <source>
        <strain evidence="5 6">DSM 3074</strain>
    </source>
</reference>
<dbReference type="Pfam" id="PF12802">
    <property type="entry name" value="MarR_2"/>
    <property type="match status" value="1"/>
</dbReference>
<organism evidence="5 6">
    <name type="scientific">Anaerovibrio lipolyticus DSM 3074</name>
    <dbReference type="NCBI Taxonomy" id="1120997"/>
    <lineage>
        <taxon>Bacteria</taxon>
        <taxon>Bacillati</taxon>
        <taxon>Bacillota</taxon>
        <taxon>Negativicutes</taxon>
        <taxon>Selenomonadales</taxon>
        <taxon>Selenomonadaceae</taxon>
        <taxon>Anaerovibrio</taxon>
    </lineage>
</organism>